<protein>
    <submittedName>
        <fullName evidence="1">Uncharacterized protein</fullName>
    </submittedName>
</protein>
<dbReference type="AlphaFoldDB" id="A0A842IYZ2"/>
<keyword evidence="2" id="KW-1185">Reference proteome</keyword>
<organism evidence="1 2">
    <name type="scientific">Winogradskyella flava</name>
    <dbReference type="NCBI Taxonomy" id="1884876"/>
    <lineage>
        <taxon>Bacteria</taxon>
        <taxon>Pseudomonadati</taxon>
        <taxon>Bacteroidota</taxon>
        <taxon>Flavobacteriia</taxon>
        <taxon>Flavobacteriales</taxon>
        <taxon>Flavobacteriaceae</taxon>
        <taxon>Winogradskyella</taxon>
    </lineage>
</organism>
<accession>A0A842IYZ2</accession>
<dbReference type="EMBL" id="JACLCP010000005">
    <property type="protein sequence ID" value="MBC2846497.1"/>
    <property type="molecule type" value="Genomic_DNA"/>
</dbReference>
<proteinExistence type="predicted"/>
<dbReference type="RefSeq" id="WP_185790201.1">
    <property type="nucleotide sequence ID" value="NZ_JACLCP010000005.1"/>
</dbReference>
<comment type="caution">
    <text evidence="1">The sequence shown here is derived from an EMBL/GenBank/DDBJ whole genome shotgun (WGS) entry which is preliminary data.</text>
</comment>
<reference evidence="1" key="1">
    <citation type="submission" date="2020-08" db="EMBL/GenBank/DDBJ databases">
        <title>Winogradskyella ouciana sp. nov., isolated from the hadal seawater of the Mariana Trench.</title>
        <authorList>
            <person name="He X."/>
        </authorList>
    </citation>
    <scope>NUCLEOTIDE SEQUENCE [LARGE SCALE GENOMIC DNA]</scope>
    <source>
        <strain evidence="1">KCTC 52348</strain>
    </source>
</reference>
<evidence type="ECO:0000313" key="1">
    <source>
        <dbReference type="EMBL" id="MBC2846497.1"/>
    </source>
</evidence>
<dbReference type="Proteomes" id="UP000533900">
    <property type="component" value="Unassembled WGS sequence"/>
</dbReference>
<evidence type="ECO:0000313" key="2">
    <source>
        <dbReference type="Proteomes" id="UP000533900"/>
    </source>
</evidence>
<gene>
    <name evidence="1" type="ORF">H7F21_15430</name>
</gene>
<sequence length="226" mass="26233">MTTKIEMKKKILIFILAMLSIISFAQKKEIYLDEDSIQKEDLIEISKNKFDITVKGYVYFNFQFDLDSLILNVKVQRIKKGQIPNKSLDSIKSELSIISGKTIPDGNVIVINYYHGLDRCHSSGNKSYISSGHKRFSKKIKEIENVSQFSMYKSSKGIKKYGNKSYWIKDEFGTIQKMFLPLHYPCGSYVLIDENGNYYIQKGEYAFEEIFDLLKNKKTTFTNNTN</sequence>
<name>A0A842IYZ2_9FLAO</name>